<dbReference type="SUPFAM" id="SSF52467">
    <property type="entry name" value="DHS-like NAD/FAD-binding domain"/>
    <property type="match status" value="1"/>
</dbReference>
<reference evidence="1 2" key="1">
    <citation type="submission" date="2018-06" db="EMBL/GenBank/DDBJ databases">
        <title>Comparative genomics reveals the genomic features of Rhizophagus irregularis, R. cerebriforme, R. diaphanum and Gigaspora rosea, and their symbiotic lifestyle signature.</title>
        <authorList>
            <person name="Morin E."/>
            <person name="San Clemente H."/>
            <person name="Chen E.C.H."/>
            <person name="De La Providencia I."/>
            <person name="Hainaut M."/>
            <person name="Kuo A."/>
            <person name="Kohler A."/>
            <person name="Murat C."/>
            <person name="Tang N."/>
            <person name="Roy S."/>
            <person name="Loubradou J."/>
            <person name="Henrissat B."/>
            <person name="Grigoriev I.V."/>
            <person name="Corradi N."/>
            <person name="Roux C."/>
            <person name="Martin F.M."/>
        </authorList>
    </citation>
    <scope>NUCLEOTIDE SEQUENCE [LARGE SCALE GENOMIC DNA]</scope>
    <source>
        <strain evidence="1 2">DAOM 194757</strain>
    </source>
</reference>
<dbReference type="Proteomes" id="UP000266673">
    <property type="component" value="Unassembled WGS sequence"/>
</dbReference>
<dbReference type="STRING" id="44941.A0A397VSQ3"/>
<proteinExistence type="predicted"/>
<evidence type="ECO:0000313" key="1">
    <source>
        <dbReference type="EMBL" id="RIB24367.1"/>
    </source>
</evidence>
<evidence type="ECO:0000313" key="2">
    <source>
        <dbReference type="Proteomes" id="UP000266673"/>
    </source>
</evidence>
<dbReference type="Gene3D" id="3.40.50.1220">
    <property type="entry name" value="TPP-binding domain"/>
    <property type="match status" value="1"/>
</dbReference>
<sequence length="103" mass="11930">MGTSLRIPGVKCLIKIFAEAVHGRNGYVIMVNATNVVTKEWNGIIDYQIIGTCDEWVKLVDMELSSVKERKKEKETKLIIVIKKGKYLRLNDIFFFITYKYVL</sequence>
<accession>A0A397VSQ3</accession>
<organism evidence="1 2">
    <name type="scientific">Gigaspora rosea</name>
    <dbReference type="NCBI Taxonomy" id="44941"/>
    <lineage>
        <taxon>Eukaryota</taxon>
        <taxon>Fungi</taxon>
        <taxon>Fungi incertae sedis</taxon>
        <taxon>Mucoromycota</taxon>
        <taxon>Glomeromycotina</taxon>
        <taxon>Glomeromycetes</taxon>
        <taxon>Diversisporales</taxon>
        <taxon>Gigasporaceae</taxon>
        <taxon>Gigaspora</taxon>
    </lineage>
</organism>
<gene>
    <name evidence="1" type="ORF">C2G38_2168835</name>
</gene>
<name>A0A397VSQ3_9GLOM</name>
<dbReference type="EMBL" id="QKWP01000220">
    <property type="protein sequence ID" value="RIB24367.1"/>
    <property type="molecule type" value="Genomic_DNA"/>
</dbReference>
<dbReference type="InterPro" id="IPR029035">
    <property type="entry name" value="DHS-like_NAD/FAD-binding_dom"/>
</dbReference>
<dbReference type="OrthoDB" id="2919105at2759"/>
<dbReference type="AlphaFoldDB" id="A0A397VSQ3"/>
<keyword evidence="2" id="KW-1185">Reference proteome</keyword>
<protein>
    <submittedName>
        <fullName evidence="1">Uncharacterized protein</fullName>
    </submittedName>
</protein>
<comment type="caution">
    <text evidence="1">The sequence shown here is derived from an EMBL/GenBank/DDBJ whole genome shotgun (WGS) entry which is preliminary data.</text>
</comment>